<dbReference type="AlphaFoldDB" id="A0A5B2UTN7"/>
<dbReference type="EMBL" id="LT629800">
    <property type="protein sequence ID" value="SDV11141.1"/>
    <property type="molecule type" value="Genomic_DNA"/>
</dbReference>
<protein>
    <submittedName>
        <fullName evidence="3">Type I secretion C-terminal target domain (VC_A0849 subclass)</fullName>
    </submittedName>
</protein>
<accession>A0A5B2UTN7</accession>
<organism evidence="2 5">
    <name type="scientific">Pseudomonas brenneri</name>
    <dbReference type="NCBI Taxonomy" id="129817"/>
    <lineage>
        <taxon>Bacteria</taxon>
        <taxon>Pseudomonadati</taxon>
        <taxon>Pseudomonadota</taxon>
        <taxon>Gammaproteobacteria</taxon>
        <taxon>Pseudomonadales</taxon>
        <taxon>Pseudomonadaceae</taxon>
        <taxon>Pseudomonas</taxon>
    </lineage>
</organism>
<dbReference type="OrthoDB" id="9901317at2"/>
<feature type="compositionally biased region" description="Polar residues" evidence="1">
    <location>
        <begin position="33"/>
        <end position="42"/>
    </location>
</feature>
<dbReference type="Proteomes" id="UP000325296">
    <property type="component" value="Unassembled WGS sequence"/>
</dbReference>
<proteinExistence type="predicted"/>
<sequence length="136" mass="14493">MTISSVNTLETASSIQDSSTTPADTARGIRVSPNDTGGNTYSIYGPSDPSAGSHKIYGFQTGNDRIDLSDTLKHMGLDSFTIQTLGPDAIKKPGDTFLNWDSEEGKTHIFVLGRQPLSITVEGQVKNGDLVGSSWT</sequence>
<feature type="region of interest" description="Disordered" evidence="1">
    <location>
        <begin position="1"/>
        <end position="47"/>
    </location>
</feature>
<reference evidence="2 5" key="2">
    <citation type="submission" date="2019-09" db="EMBL/GenBank/DDBJ databases">
        <title>Draft genome sequence of Pseudomonas brenneri CCUG 51514(T).</title>
        <authorList>
            <person name="Tunovic T."/>
            <person name="Pineiro-Iglesias B."/>
            <person name="Unosson C."/>
            <person name="Inganas E."/>
            <person name="Ohlen M."/>
            <person name="Cardew S."/>
            <person name="Jensie-Markopoulos S."/>
            <person name="Salva-Serra F."/>
            <person name="Jaen-Luchoro D."/>
            <person name="Svensson-Stadler L."/>
            <person name="Chun J."/>
            <person name="Moore E."/>
        </authorList>
    </citation>
    <scope>NUCLEOTIDE SEQUENCE [LARGE SCALE GENOMIC DNA]</scope>
    <source>
        <strain evidence="2 5">CCUG 51514</strain>
    </source>
</reference>
<gene>
    <name evidence="2" type="ORF">F1720_16185</name>
    <name evidence="3" type="ORF">SAMN04490181_5079</name>
</gene>
<reference evidence="3 4" key="1">
    <citation type="submission" date="2016-10" db="EMBL/GenBank/DDBJ databases">
        <authorList>
            <person name="Varghese N."/>
            <person name="Submissions S."/>
        </authorList>
    </citation>
    <scope>NUCLEOTIDE SEQUENCE [LARGE SCALE GENOMIC DNA]</scope>
    <source>
        <strain evidence="3 4">BS2771</strain>
    </source>
</reference>
<keyword evidence="4" id="KW-1185">Reference proteome</keyword>
<evidence type="ECO:0000313" key="3">
    <source>
        <dbReference type="EMBL" id="SDV11141.1"/>
    </source>
</evidence>
<evidence type="ECO:0000313" key="2">
    <source>
        <dbReference type="EMBL" id="KAA2229299.1"/>
    </source>
</evidence>
<name>A0A5B2UTN7_9PSED</name>
<evidence type="ECO:0000313" key="4">
    <source>
        <dbReference type="Proteomes" id="UP000199620"/>
    </source>
</evidence>
<dbReference type="Proteomes" id="UP000199620">
    <property type="component" value="Chromosome I"/>
</dbReference>
<dbReference type="RefSeq" id="WP_090292807.1">
    <property type="nucleotide sequence ID" value="NZ_BMNU01000010.1"/>
</dbReference>
<feature type="compositionally biased region" description="Polar residues" evidence="1">
    <location>
        <begin position="1"/>
        <end position="23"/>
    </location>
</feature>
<dbReference type="EMBL" id="VUOL01000008">
    <property type="protein sequence ID" value="KAA2229299.1"/>
    <property type="molecule type" value="Genomic_DNA"/>
</dbReference>
<evidence type="ECO:0000256" key="1">
    <source>
        <dbReference type="SAM" id="MobiDB-lite"/>
    </source>
</evidence>
<evidence type="ECO:0000313" key="5">
    <source>
        <dbReference type="Proteomes" id="UP000325296"/>
    </source>
</evidence>